<dbReference type="EMBL" id="KI546136">
    <property type="protein sequence ID" value="EST43460.1"/>
    <property type="molecule type" value="Genomic_DNA"/>
</dbReference>
<name>V6LFX6_9EUKA</name>
<proteinExistence type="predicted"/>
<dbReference type="SUPFAM" id="SSF47391">
    <property type="entry name" value="Dimerization-anchoring domain of cAMP-dependent PK regulatory subunit"/>
    <property type="match status" value="1"/>
</dbReference>
<dbReference type="InterPro" id="IPR007858">
    <property type="entry name" value="Dpy-30_motif"/>
</dbReference>
<dbReference type="Proteomes" id="UP000018208">
    <property type="component" value="Unassembled WGS sequence"/>
</dbReference>
<evidence type="ECO:0000313" key="1">
    <source>
        <dbReference type="EMBL" id="EST43460.1"/>
    </source>
</evidence>
<dbReference type="Pfam" id="PF05186">
    <property type="entry name" value="Dpy-30"/>
    <property type="match status" value="1"/>
</dbReference>
<keyword evidence="3" id="KW-1185">Reference proteome</keyword>
<dbReference type="AlphaFoldDB" id="V6LFX6"/>
<gene>
    <name evidence="1" type="ORF">SS50377_16824</name>
    <name evidence="2" type="ORF">SS50377_24929</name>
</gene>
<dbReference type="EMBL" id="AUWU02000005">
    <property type="protein sequence ID" value="KAH0572815.1"/>
    <property type="molecule type" value="Genomic_DNA"/>
</dbReference>
<evidence type="ECO:0000313" key="2">
    <source>
        <dbReference type="EMBL" id="KAH0572815.1"/>
    </source>
</evidence>
<accession>V6LFX6</accession>
<dbReference type="OrthoDB" id="1729737at2759"/>
<dbReference type="Gene3D" id="1.20.890.10">
    <property type="entry name" value="cAMP-dependent protein kinase regulatory subunit, dimerization-anchoring domain"/>
    <property type="match status" value="1"/>
</dbReference>
<organism evidence="1">
    <name type="scientific">Spironucleus salmonicida</name>
    <dbReference type="NCBI Taxonomy" id="348837"/>
    <lineage>
        <taxon>Eukaryota</taxon>
        <taxon>Metamonada</taxon>
        <taxon>Diplomonadida</taxon>
        <taxon>Hexamitidae</taxon>
        <taxon>Hexamitinae</taxon>
        <taxon>Spironucleus</taxon>
    </lineage>
</organism>
<reference evidence="1 2" key="1">
    <citation type="journal article" date="2014" name="PLoS Genet.">
        <title>The Genome of Spironucleus salmonicida Highlights a Fish Pathogen Adapted to Fluctuating Environments.</title>
        <authorList>
            <person name="Xu F."/>
            <person name="Jerlstrom-Hultqvist J."/>
            <person name="Einarsson E."/>
            <person name="Astvaldsson A."/>
            <person name="Svard S.G."/>
            <person name="Andersson J.O."/>
        </authorList>
    </citation>
    <scope>NUCLEOTIDE SEQUENCE</scope>
    <source>
        <strain evidence="2">ATCC 50377</strain>
    </source>
</reference>
<reference evidence="2" key="2">
    <citation type="submission" date="2020-12" db="EMBL/GenBank/DDBJ databases">
        <title>New Spironucleus salmonicida genome in near-complete chromosomes.</title>
        <authorList>
            <person name="Xu F."/>
            <person name="Kurt Z."/>
            <person name="Jimenez-Gonzalez A."/>
            <person name="Astvaldsson A."/>
            <person name="Andersson J.O."/>
            <person name="Svard S.G."/>
        </authorList>
    </citation>
    <scope>NUCLEOTIDE SEQUENCE</scope>
    <source>
        <strain evidence="2">ATCC 50377</strain>
    </source>
</reference>
<dbReference type="VEuPathDB" id="GiardiaDB:SS50377_24929"/>
<evidence type="ECO:0000313" key="3">
    <source>
        <dbReference type="Proteomes" id="UP000018208"/>
    </source>
</evidence>
<protein>
    <submittedName>
        <fullName evidence="1">Dpy-30 motif-containing protein</fullName>
    </submittedName>
</protein>
<sequence>MTDYITGKQYDDIEIQEYISSQNINKYLIEGCIELAKARPEKPLLWLGQWMVKNNKRKPQVTFNE</sequence>